<gene>
    <name evidence="1" type="ORF">NECAME_07148</name>
</gene>
<organism evidence="1 2">
    <name type="scientific">Necator americanus</name>
    <name type="common">Human hookworm</name>
    <dbReference type="NCBI Taxonomy" id="51031"/>
    <lineage>
        <taxon>Eukaryota</taxon>
        <taxon>Metazoa</taxon>
        <taxon>Ecdysozoa</taxon>
        <taxon>Nematoda</taxon>
        <taxon>Chromadorea</taxon>
        <taxon>Rhabditida</taxon>
        <taxon>Rhabditina</taxon>
        <taxon>Rhabditomorpha</taxon>
        <taxon>Strongyloidea</taxon>
        <taxon>Ancylostomatidae</taxon>
        <taxon>Bunostominae</taxon>
        <taxon>Necator</taxon>
    </lineage>
</organism>
<name>W2TRW4_NECAM</name>
<dbReference type="KEGG" id="nai:NECAME_07148"/>
<evidence type="ECO:0000313" key="2">
    <source>
        <dbReference type="Proteomes" id="UP000053676"/>
    </source>
</evidence>
<dbReference type="EMBL" id="KI658067">
    <property type="protein sequence ID" value="ETN83856.1"/>
    <property type="molecule type" value="Genomic_DNA"/>
</dbReference>
<proteinExistence type="predicted"/>
<protein>
    <submittedName>
        <fullName evidence="1">Uncharacterized protein</fullName>
    </submittedName>
</protein>
<dbReference type="AlphaFoldDB" id="W2TRW4"/>
<accession>W2TRW4</accession>
<evidence type="ECO:0000313" key="1">
    <source>
        <dbReference type="EMBL" id="ETN83856.1"/>
    </source>
</evidence>
<dbReference type="Proteomes" id="UP000053676">
    <property type="component" value="Unassembled WGS sequence"/>
</dbReference>
<reference evidence="2" key="1">
    <citation type="journal article" date="2014" name="Nat. Genet.">
        <title>Genome of the human hookworm Necator americanus.</title>
        <authorList>
            <person name="Tang Y.T."/>
            <person name="Gao X."/>
            <person name="Rosa B.A."/>
            <person name="Abubucker S."/>
            <person name="Hallsworth-Pepin K."/>
            <person name="Martin J."/>
            <person name="Tyagi R."/>
            <person name="Heizer E."/>
            <person name="Zhang X."/>
            <person name="Bhonagiri-Palsikar V."/>
            <person name="Minx P."/>
            <person name="Warren W.C."/>
            <person name="Wang Q."/>
            <person name="Zhan B."/>
            <person name="Hotez P.J."/>
            <person name="Sternberg P.W."/>
            <person name="Dougall A."/>
            <person name="Gaze S.T."/>
            <person name="Mulvenna J."/>
            <person name="Sotillo J."/>
            <person name="Ranganathan S."/>
            <person name="Rabelo E.M."/>
            <person name="Wilson R.K."/>
            <person name="Felgner P.L."/>
            <person name="Bethony J."/>
            <person name="Hawdon J.M."/>
            <person name="Gasser R.B."/>
            <person name="Loukas A."/>
            <person name="Mitreva M."/>
        </authorList>
    </citation>
    <scope>NUCLEOTIDE SEQUENCE [LARGE SCALE GENOMIC DNA]</scope>
</reference>
<keyword evidence="2" id="KW-1185">Reference proteome</keyword>
<sequence>MNDSVGSGEEGRVMRDLASGRGSLDIEGCTRRRTAHQLCKLHECKLSKCSEMYETIDGIA</sequence>